<evidence type="ECO:0000256" key="4">
    <source>
        <dbReference type="ARBA" id="ARBA00022827"/>
    </source>
</evidence>
<dbReference type="GO" id="GO:0019646">
    <property type="term" value="P:aerobic electron transport chain"/>
    <property type="evidence" value="ECO:0007669"/>
    <property type="project" value="TreeGrafter"/>
</dbReference>
<dbReference type="Gene3D" id="3.50.50.100">
    <property type="match status" value="1"/>
</dbReference>
<proteinExistence type="inferred from homology"/>
<gene>
    <name evidence="7" type="ORF">THAR02_09245</name>
</gene>
<dbReference type="AlphaFoldDB" id="A0A0F9X058"/>
<dbReference type="PRINTS" id="PR00411">
    <property type="entry name" value="PNDRDTASEI"/>
</dbReference>
<dbReference type="PRINTS" id="PR00368">
    <property type="entry name" value="FADPNR"/>
</dbReference>
<evidence type="ECO:0000256" key="3">
    <source>
        <dbReference type="ARBA" id="ARBA00022630"/>
    </source>
</evidence>
<dbReference type="SUPFAM" id="SSF51905">
    <property type="entry name" value="FAD/NAD(P)-binding domain"/>
    <property type="match status" value="1"/>
</dbReference>
<keyword evidence="4" id="KW-0274">FAD</keyword>
<dbReference type="EMBL" id="JOKZ01000398">
    <property type="protein sequence ID" value="KKO98660.1"/>
    <property type="molecule type" value="Genomic_DNA"/>
</dbReference>
<dbReference type="InterPro" id="IPR036188">
    <property type="entry name" value="FAD/NAD-bd_sf"/>
</dbReference>
<dbReference type="OMA" id="VDPRSYM"/>
<keyword evidence="3" id="KW-0285">Flavoprotein</keyword>
<evidence type="ECO:0000256" key="1">
    <source>
        <dbReference type="ARBA" id="ARBA00001974"/>
    </source>
</evidence>
<evidence type="ECO:0000256" key="2">
    <source>
        <dbReference type="ARBA" id="ARBA00005272"/>
    </source>
</evidence>
<evidence type="ECO:0000313" key="8">
    <source>
        <dbReference type="Proteomes" id="UP000034112"/>
    </source>
</evidence>
<comment type="caution">
    <text evidence="7">The sequence shown here is derived from an EMBL/GenBank/DDBJ whole genome shotgun (WGS) entry which is preliminary data.</text>
</comment>
<dbReference type="PANTHER" id="PTHR42913:SF3">
    <property type="entry name" value="64 KDA MITOCHONDRIAL NADH DEHYDROGENASE (EUROFUNG)"/>
    <property type="match status" value="1"/>
</dbReference>
<organism evidence="7 8">
    <name type="scientific">Trichoderma harzianum</name>
    <name type="common">Hypocrea lixii</name>
    <dbReference type="NCBI Taxonomy" id="5544"/>
    <lineage>
        <taxon>Eukaryota</taxon>
        <taxon>Fungi</taxon>
        <taxon>Dikarya</taxon>
        <taxon>Ascomycota</taxon>
        <taxon>Pezizomycotina</taxon>
        <taxon>Sordariomycetes</taxon>
        <taxon>Hypocreomycetidae</taxon>
        <taxon>Hypocreales</taxon>
        <taxon>Hypocreaceae</taxon>
        <taxon>Trichoderma</taxon>
    </lineage>
</organism>
<feature type="domain" description="FAD/NAD(P)-binding" evidence="6">
    <location>
        <begin position="23"/>
        <end position="334"/>
    </location>
</feature>
<keyword evidence="5" id="KW-0560">Oxidoreductase</keyword>
<sequence length="425" mass="45249">MLTHQIRRNLATRPYSTTAMAQKIVIIGSGFSGLYSALAARRLIEENKDRVGNGIDVVMVAPEPKLVTRPRLYEANAAGMSAPLSELLNATGVGFVRGVVDVIRTKDKQVEVVNPTGERSSISYDRLVLAAGSRVVKPNLPGLRKHAFSIDTITDAAELEAHLGRLAALPSSPERNTVVVCGGGFTGIELATELPRRLRAILGMAEKVRVVVVEKADVIGPDLGENPRPVIAQAFGDLEVETKLGNAVASIDARGVVTASGERIDALTVVWTAGVEATPLTRQIPGDKDRQGRLLVDSDLRVPSSPDVFATGDAASAQTDDKGNRTLMSCQHAIPLGRSAGHNVAADLLKIQGQPYLQPSYGTCLDLGGWGAVVCDGWDRKIFKSGGPAKEIKNWINSCVIYPPKANAKEAFEAANPMVNQISVL</sequence>
<dbReference type="Pfam" id="PF07992">
    <property type="entry name" value="Pyr_redox_2"/>
    <property type="match status" value="1"/>
</dbReference>
<dbReference type="InterPro" id="IPR023753">
    <property type="entry name" value="FAD/NAD-binding_dom"/>
</dbReference>
<comment type="similarity">
    <text evidence="2">Belongs to the NADH dehydrogenase family.</text>
</comment>
<dbReference type="PANTHER" id="PTHR42913">
    <property type="entry name" value="APOPTOSIS-INDUCING FACTOR 1"/>
    <property type="match status" value="1"/>
</dbReference>
<reference evidence="8" key="1">
    <citation type="journal article" date="2015" name="Genome Announc.">
        <title>Draft whole-genome sequence of the biocontrol agent Trichoderma harzianum T6776.</title>
        <authorList>
            <person name="Baroncelli R."/>
            <person name="Piaggeschi G."/>
            <person name="Fiorini L."/>
            <person name="Bertolini E."/>
            <person name="Zapparata A."/>
            <person name="Pe M.E."/>
            <person name="Sarrocco S."/>
            <person name="Vannacci G."/>
        </authorList>
    </citation>
    <scope>NUCLEOTIDE SEQUENCE [LARGE SCALE GENOMIC DNA]</scope>
    <source>
        <strain evidence="8">T6776</strain>
    </source>
</reference>
<name>A0A0F9X058_TRIHA</name>
<dbReference type="OrthoDB" id="5376590at2759"/>
<evidence type="ECO:0000313" key="7">
    <source>
        <dbReference type="EMBL" id="KKO98660.1"/>
    </source>
</evidence>
<evidence type="ECO:0000259" key="6">
    <source>
        <dbReference type="Pfam" id="PF07992"/>
    </source>
</evidence>
<comment type="cofactor">
    <cofactor evidence="1">
        <name>FAD</name>
        <dbReference type="ChEBI" id="CHEBI:57692"/>
    </cofactor>
</comment>
<protein>
    <recommendedName>
        <fullName evidence="6">FAD/NAD(P)-binding domain-containing protein</fullName>
    </recommendedName>
</protein>
<accession>A0A0F9X058</accession>
<dbReference type="GO" id="GO:0003955">
    <property type="term" value="F:NAD(P)H dehydrogenase (quinone) activity"/>
    <property type="evidence" value="ECO:0007669"/>
    <property type="project" value="TreeGrafter"/>
</dbReference>
<dbReference type="Proteomes" id="UP000034112">
    <property type="component" value="Unassembled WGS sequence"/>
</dbReference>
<dbReference type="InterPro" id="IPR051169">
    <property type="entry name" value="NADH-Q_oxidoreductase"/>
</dbReference>
<evidence type="ECO:0000256" key="5">
    <source>
        <dbReference type="ARBA" id="ARBA00023002"/>
    </source>
</evidence>